<reference evidence="3" key="3">
    <citation type="submission" date="2015-04" db="UniProtKB">
        <authorList>
            <consortium name="EnsemblPlants"/>
        </authorList>
    </citation>
    <scope>IDENTIFICATION</scope>
    <source>
        <strain evidence="3">cv. Jemalong A17</strain>
    </source>
</reference>
<name>G7KRD7_MEDTR</name>
<reference evidence="2" key="4">
    <citation type="journal article" date="2018" name="Nat. Plants">
        <title>Whole-genome landscape of Medicago truncatula symbiotic genes.</title>
        <authorList>
            <person name="Pecrix Y."/>
            <person name="Gamas P."/>
            <person name="Carrere S."/>
        </authorList>
    </citation>
    <scope>NUCLEOTIDE SEQUENCE</scope>
    <source>
        <tissue evidence="2">Leaves</tissue>
    </source>
</reference>
<evidence type="ECO:0000313" key="4">
    <source>
        <dbReference type="Proteomes" id="UP000002051"/>
    </source>
</evidence>
<dbReference type="Proteomes" id="UP000265566">
    <property type="component" value="Chromosome 7"/>
</dbReference>
<organism evidence="1 4">
    <name type="scientific">Medicago truncatula</name>
    <name type="common">Barrel medic</name>
    <name type="synonym">Medicago tribuloides</name>
    <dbReference type="NCBI Taxonomy" id="3880"/>
    <lineage>
        <taxon>Eukaryota</taxon>
        <taxon>Viridiplantae</taxon>
        <taxon>Streptophyta</taxon>
        <taxon>Embryophyta</taxon>
        <taxon>Tracheophyta</taxon>
        <taxon>Spermatophyta</taxon>
        <taxon>Magnoliopsida</taxon>
        <taxon>eudicotyledons</taxon>
        <taxon>Gunneridae</taxon>
        <taxon>Pentapetalae</taxon>
        <taxon>rosids</taxon>
        <taxon>fabids</taxon>
        <taxon>Fabales</taxon>
        <taxon>Fabaceae</taxon>
        <taxon>Papilionoideae</taxon>
        <taxon>50 kb inversion clade</taxon>
        <taxon>NPAAA clade</taxon>
        <taxon>Hologalegina</taxon>
        <taxon>IRL clade</taxon>
        <taxon>Trifolieae</taxon>
        <taxon>Medicago</taxon>
    </lineage>
</organism>
<dbReference type="EMBL" id="PSQE01000007">
    <property type="protein sequence ID" value="RHN46424.1"/>
    <property type="molecule type" value="Genomic_DNA"/>
</dbReference>
<evidence type="ECO:0000313" key="3">
    <source>
        <dbReference type="EnsemblPlants" id="AES79479"/>
    </source>
</evidence>
<dbReference type="InterPro" id="IPR004158">
    <property type="entry name" value="DUF247_pln"/>
</dbReference>
<dbReference type="AlphaFoldDB" id="G7KRD7"/>
<sequence length="518" mass="59145">MENQTTEQKLVMCMDTLLHSVDNRYVQAYSISMVPCELKISPNDDAYIPRVVSMGPRYKNSREELMHLEEIKLRCMLSLLHRTGKGEADANLMKCCNTICGLNEEIRASYVDDIHLQEQELAKIMVVDGCFLLELLITKGFDSELPSHLYPPTTAALQVLQNDDVLSDLVLLENQIPISIVHALSKTLFPQFFKEDFKQRANKINSLALRILGYSLPQVQSLDINSPHLLDVVHSFVNNNNNNNNHHNDHYAVVLDIDLDDTQTQPVNVMEFKLKHCASRLQAAGVNIQLTRQDSRNISCFGWIRNFFGGVLIWLGNMIVKNKKVDMLAKGGVRGLNFEFKFENGKLQIAPLHITKTTKAKWRNMIAWEHHKMDWKKTSSNNGRNQINMISSGSSTCSKFASAALIFNDLICCADDVKLLKNKNIIVGHMKMSNKELEECMRTVSSGVDHGVVGSGYFKMVDDLNNYSKVVFPIRIWKTLCHLFTYYLEWFTKFMKRDYNFVAAVLAILTVHYKKLDL</sequence>
<dbReference type="PANTHER" id="PTHR31170:SF20">
    <property type="entry name" value="DUF247 DOMAIN PROTEIN"/>
    <property type="match status" value="1"/>
</dbReference>
<reference evidence="1 4" key="1">
    <citation type="journal article" date="2011" name="Nature">
        <title>The Medicago genome provides insight into the evolution of rhizobial symbioses.</title>
        <authorList>
            <person name="Young N.D."/>
            <person name="Debelle F."/>
            <person name="Oldroyd G.E."/>
            <person name="Geurts R."/>
            <person name="Cannon S.B."/>
            <person name="Udvardi M.K."/>
            <person name="Benedito V.A."/>
            <person name="Mayer K.F."/>
            <person name="Gouzy J."/>
            <person name="Schoof H."/>
            <person name="Van de Peer Y."/>
            <person name="Proost S."/>
            <person name="Cook D.R."/>
            <person name="Meyers B.C."/>
            <person name="Spannagl M."/>
            <person name="Cheung F."/>
            <person name="De Mita S."/>
            <person name="Krishnakumar V."/>
            <person name="Gundlach H."/>
            <person name="Zhou S."/>
            <person name="Mudge J."/>
            <person name="Bharti A.K."/>
            <person name="Murray J.D."/>
            <person name="Naoumkina M.A."/>
            <person name="Rosen B."/>
            <person name="Silverstein K.A."/>
            <person name="Tang H."/>
            <person name="Rombauts S."/>
            <person name="Zhao P.X."/>
            <person name="Zhou P."/>
            <person name="Barbe V."/>
            <person name="Bardou P."/>
            <person name="Bechner M."/>
            <person name="Bellec A."/>
            <person name="Berger A."/>
            <person name="Berges H."/>
            <person name="Bidwell S."/>
            <person name="Bisseling T."/>
            <person name="Choisne N."/>
            <person name="Couloux A."/>
            <person name="Denny R."/>
            <person name="Deshpande S."/>
            <person name="Dai X."/>
            <person name="Doyle J.J."/>
            <person name="Dudez A.M."/>
            <person name="Farmer A.D."/>
            <person name="Fouteau S."/>
            <person name="Franken C."/>
            <person name="Gibelin C."/>
            <person name="Gish J."/>
            <person name="Goldstein S."/>
            <person name="Gonzalez A.J."/>
            <person name="Green P.J."/>
            <person name="Hallab A."/>
            <person name="Hartog M."/>
            <person name="Hua A."/>
            <person name="Humphray S.J."/>
            <person name="Jeong D.H."/>
            <person name="Jing Y."/>
            <person name="Jocker A."/>
            <person name="Kenton S.M."/>
            <person name="Kim D.J."/>
            <person name="Klee K."/>
            <person name="Lai H."/>
            <person name="Lang C."/>
            <person name="Lin S."/>
            <person name="Macmil S.L."/>
            <person name="Magdelenat G."/>
            <person name="Matthews L."/>
            <person name="McCorrison J."/>
            <person name="Monaghan E.L."/>
            <person name="Mun J.H."/>
            <person name="Najar F.Z."/>
            <person name="Nicholson C."/>
            <person name="Noirot C."/>
            <person name="O'Bleness M."/>
            <person name="Paule C.R."/>
            <person name="Poulain J."/>
            <person name="Prion F."/>
            <person name="Qin B."/>
            <person name="Qu C."/>
            <person name="Retzel E.F."/>
            <person name="Riddle C."/>
            <person name="Sallet E."/>
            <person name="Samain S."/>
            <person name="Samson N."/>
            <person name="Sanders I."/>
            <person name="Saurat O."/>
            <person name="Scarpelli C."/>
            <person name="Schiex T."/>
            <person name="Segurens B."/>
            <person name="Severin A.J."/>
            <person name="Sherrier D.J."/>
            <person name="Shi R."/>
            <person name="Sims S."/>
            <person name="Singer S.R."/>
            <person name="Sinharoy S."/>
            <person name="Sterck L."/>
            <person name="Viollet A."/>
            <person name="Wang B.B."/>
            <person name="Wang K."/>
            <person name="Wang M."/>
            <person name="Wang X."/>
            <person name="Warfsmann J."/>
            <person name="Weissenbach J."/>
            <person name="White D.D."/>
            <person name="White J.D."/>
            <person name="Wiley G.B."/>
            <person name="Wincker P."/>
            <person name="Xing Y."/>
            <person name="Yang L."/>
            <person name="Yao Z."/>
            <person name="Ying F."/>
            <person name="Zhai J."/>
            <person name="Zhou L."/>
            <person name="Zuber A."/>
            <person name="Denarie J."/>
            <person name="Dixon R.A."/>
            <person name="May G.D."/>
            <person name="Schwartz D.C."/>
            <person name="Rogers J."/>
            <person name="Quetier F."/>
            <person name="Town C.D."/>
            <person name="Roe B.A."/>
        </authorList>
    </citation>
    <scope>NUCLEOTIDE SEQUENCE [LARGE SCALE GENOMIC DNA]</scope>
    <source>
        <strain evidence="1">A17</strain>
        <strain evidence="3 4">cv. Jemalong A17</strain>
    </source>
</reference>
<dbReference type="HOGENOM" id="CLU_020188_0_5_1"/>
<dbReference type="PaxDb" id="3880-AES79479"/>
<keyword evidence="4" id="KW-1185">Reference proteome</keyword>
<dbReference type="Pfam" id="PF03140">
    <property type="entry name" value="DUF247"/>
    <property type="match status" value="2"/>
</dbReference>
<evidence type="ECO:0000313" key="1">
    <source>
        <dbReference type="EMBL" id="AES79479.1"/>
    </source>
</evidence>
<reference evidence="1 4" key="2">
    <citation type="journal article" date="2014" name="BMC Genomics">
        <title>An improved genome release (version Mt4.0) for the model legume Medicago truncatula.</title>
        <authorList>
            <person name="Tang H."/>
            <person name="Krishnakumar V."/>
            <person name="Bidwell S."/>
            <person name="Rosen B."/>
            <person name="Chan A."/>
            <person name="Zhou S."/>
            <person name="Gentzbittel L."/>
            <person name="Childs K.L."/>
            <person name="Yandell M."/>
            <person name="Gundlach H."/>
            <person name="Mayer K.F."/>
            <person name="Schwartz D.C."/>
            <person name="Town C.D."/>
        </authorList>
    </citation>
    <scope>GENOME REANNOTATION</scope>
    <source>
        <strain evidence="3 4">cv. Jemalong A17</strain>
    </source>
</reference>
<dbReference type="Proteomes" id="UP000002051">
    <property type="component" value="Unassembled WGS sequence"/>
</dbReference>
<dbReference type="Gramene" id="rna40907">
    <property type="protein sequence ID" value="RHN46424.1"/>
    <property type="gene ID" value="gene40907"/>
</dbReference>
<protein>
    <submittedName>
        <fullName evidence="1">DUF247 domain protein</fullName>
    </submittedName>
</protein>
<dbReference type="OMA" id="DSRNISC"/>
<gene>
    <name evidence="1" type="ordered locus">MTR_7g067880</name>
    <name evidence="2" type="ORF">MtrunA17_Chr7g0242051</name>
</gene>
<evidence type="ECO:0000313" key="2">
    <source>
        <dbReference type="EMBL" id="RHN46424.1"/>
    </source>
</evidence>
<dbReference type="EnsemblPlants" id="AES79479">
    <property type="protein sequence ID" value="AES79479"/>
    <property type="gene ID" value="MTR_7g067880"/>
</dbReference>
<dbReference type="PANTHER" id="PTHR31170">
    <property type="entry name" value="BNAC04G53230D PROTEIN"/>
    <property type="match status" value="1"/>
</dbReference>
<dbReference type="EMBL" id="CM001223">
    <property type="protein sequence ID" value="AES79479.1"/>
    <property type="molecule type" value="Genomic_DNA"/>
</dbReference>
<proteinExistence type="predicted"/>
<accession>G7KRD7</accession>